<evidence type="ECO:0000313" key="4">
    <source>
        <dbReference type="EMBL" id="CAL4770169.1"/>
    </source>
</evidence>
<dbReference type="EMBL" id="CAMXCT010000756">
    <property type="protein sequence ID" value="CAI3982857.1"/>
    <property type="molecule type" value="Genomic_DNA"/>
</dbReference>
<keyword evidence="2" id="KW-1133">Transmembrane helix</keyword>
<keyword evidence="2" id="KW-0812">Transmembrane</keyword>
<sequence>MSDLEECLPLWLENFAKDVPASSHTKMLTATIAACQIRLCLNFCKSFRLPGSAEPAVFSGGKASPGTLATMCRYWPQFLDNMAGKMGRLLGWMGESLLLQTHGCGNWWKIWTSWVSQIWWLTSHCRFFFILAKICLSIFLSGPCWCVNTERSWQRLDLRQWRMQMRWRLWVRLHFVVTGLVLMGHTVATPRNPQRPFPHTDIAFMVCASLHDKLWFAISARGVVGSLLPLRLPNVMLMPVSKKGTALDKGGMLLAWWSNCVPLQLFDVQSVLMKQLIWKPCRHMWWATSPLANMFCTSTSLRLSSSWKVETEPSAMDSWFGAAPNGAGAERQVRPRTGRSSKDNEQLLTAVARLTLKNAQVCRNLESAVFVTYILAKEGAYAQAASAAGQTYAQRARAAGKNHTLGQPSSWVWAALTQAALKDEALSEEKRAMVKQHCDSVTDPAVLSDQVLYCRVSKVYDQTKVRLQISVAPGALSDVLTVLQDGMEKSGGLRKDGPVDHGRLRSCSIVSACLCLAVELGFTQVRQRWSSEGSIRDARGRCLGMALVRSLVNPPCDCCDFRDCGGYEILGAVKVKDGLFIGDALAAQELFGLGFQGFRHGNGNY</sequence>
<dbReference type="Proteomes" id="UP001152797">
    <property type="component" value="Unassembled WGS sequence"/>
</dbReference>
<dbReference type="EMBL" id="CAMXCT020000756">
    <property type="protein sequence ID" value="CAL1136232.1"/>
    <property type="molecule type" value="Genomic_DNA"/>
</dbReference>
<name>A0A9P1C147_9DINO</name>
<keyword evidence="5" id="KW-1185">Reference proteome</keyword>
<evidence type="ECO:0000313" key="3">
    <source>
        <dbReference type="EMBL" id="CAI3982857.1"/>
    </source>
</evidence>
<accession>A0A9P1C147</accession>
<evidence type="ECO:0000256" key="1">
    <source>
        <dbReference type="SAM" id="MobiDB-lite"/>
    </source>
</evidence>
<feature type="transmembrane region" description="Helical" evidence="2">
    <location>
        <begin position="169"/>
        <end position="188"/>
    </location>
</feature>
<reference evidence="3" key="1">
    <citation type="submission" date="2022-10" db="EMBL/GenBank/DDBJ databases">
        <authorList>
            <person name="Chen Y."/>
            <person name="Dougan E. K."/>
            <person name="Chan C."/>
            <person name="Rhodes N."/>
            <person name="Thang M."/>
        </authorList>
    </citation>
    <scope>NUCLEOTIDE SEQUENCE</scope>
</reference>
<dbReference type="OrthoDB" id="10252009at2759"/>
<dbReference type="EMBL" id="CAMXCT030000756">
    <property type="protein sequence ID" value="CAL4770169.1"/>
    <property type="molecule type" value="Genomic_DNA"/>
</dbReference>
<gene>
    <name evidence="3" type="ORF">C1SCF055_LOCUS10520</name>
</gene>
<reference evidence="4 5" key="2">
    <citation type="submission" date="2024-05" db="EMBL/GenBank/DDBJ databases">
        <authorList>
            <person name="Chen Y."/>
            <person name="Shah S."/>
            <person name="Dougan E. K."/>
            <person name="Thang M."/>
            <person name="Chan C."/>
        </authorList>
    </citation>
    <scope>NUCLEOTIDE SEQUENCE [LARGE SCALE GENOMIC DNA]</scope>
</reference>
<feature type="transmembrane region" description="Helical" evidence="2">
    <location>
        <begin position="127"/>
        <end position="148"/>
    </location>
</feature>
<dbReference type="AlphaFoldDB" id="A0A9P1C147"/>
<feature type="region of interest" description="Disordered" evidence="1">
    <location>
        <begin position="320"/>
        <end position="344"/>
    </location>
</feature>
<organism evidence="3">
    <name type="scientific">Cladocopium goreaui</name>
    <dbReference type="NCBI Taxonomy" id="2562237"/>
    <lineage>
        <taxon>Eukaryota</taxon>
        <taxon>Sar</taxon>
        <taxon>Alveolata</taxon>
        <taxon>Dinophyceae</taxon>
        <taxon>Suessiales</taxon>
        <taxon>Symbiodiniaceae</taxon>
        <taxon>Cladocopium</taxon>
    </lineage>
</organism>
<evidence type="ECO:0000313" key="5">
    <source>
        <dbReference type="Proteomes" id="UP001152797"/>
    </source>
</evidence>
<keyword evidence="2" id="KW-0472">Membrane</keyword>
<proteinExistence type="predicted"/>
<protein>
    <submittedName>
        <fullName evidence="3">Uncharacterized protein</fullName>
    </submittedName>
</protein>
<comment type="caution">
    <text evidence="3">The sequence shown here is derived from an EMBL/GenBank/DDBJ whole genome shotgun (WGS) entry which is preliminary data.</text>
</comment>
<evidence type="ECO:0000256" key="2">
    <source>
        <dbReference type="SAM" id="Phobius"/>
    </source>
</evidence>